<comment type="caution">
    <text evidence="12">The sequence shown here is derived from an EMBL/GenBank/DDBJ whole genome shotgun (WGS) entry which is preliminary data.</text>
</comment>
<evidence type="ECO:0000256" key="10">
    <source>
        <dbReference type="SAM" id="MobiDB-lite"/>
    </source>
</evidence>
<gene>
    <name evidence="12" type="ORF">RND81_11G221500</name>
</gene>
<dbReference type="PROSITE" id="PS50884">
    <property type="entry name" value="ZF_DOF_2"/>
    <property type="match status" value="1"/>
</dbReference>
<dbReference type="PANTHER" id="PTHR31992">
    <property type="entry name" value="DOF ZINC FINGER PROTEIN DOF1.4-RELATED"/>
    <property type="match status" value="1"/>
</dbReference>
<evidence type="ECO:0000256" key="6">
    <source>
        <dbReference type="ARBA" id="ARBA00023163"/>
    </source>
</evidence>
<organism evidence="12 13">
    <name type="scientific">Saponaria officinalis</name>
    <name type="common">Common soapwort</name>
    <name type="synonym">Lychnis saponaria</name>
    <dbReference type="NCBI Taxonomy" id="3572"/>
    <lineage>
        <taxon>Eukaryota</taxon>
        <taxon>Viridiplantae</taxon>
        <taxon>Streptophyta</taxon>
        <taxon>Embryophyta</taxon>
        <taxon>Tracheophyta</taxon>
        <taxon>Spermatophyta</taxon>
        <taxon>Magnoliopsida</taxon>
        <taxon>eudicotyledons</taxon>
        <taxon>Gunneridae</taxon>
        <taxon>Pentapetalae</taxon>
        <taxon>Caryophyllales</taxon>
        <taxon>Caryophyllaceae</taxon>
        <taxon>Caryophylleae</taxon>
        <taxon>Saponaria</taxon>
    </lineage>
</organism>
<evidence type="ECO:0000256" key="8">
    <source>
        <dbReference type="PROSITE-ProRule" id="PRU00071"/>
    </source>
</evidence>
<dbReference type="PANTHER" id="PTHR31992:SF312">
    <property type="entry name" value="DOF ZINC FINGER PROTEIN DOF1.6"/>
    <property type="match status" value="1"/>
</dbReference>
<dbReference type="Proteomes" id="UP001443914">
    <property type="component" value="Unassembled WGS sequence"/>
</dbReference>
<evidence type="ECO:0000313" key="13">
    <source>
        <dbReference type="Proteomes" id="UP001443914"/>
    </source>
</evidence>
<dbReference type="PROSITE" id="PS01361">
    <property type="entry name" value="ZF_DOF_1"/>
    <property type="match status" value="1"/>
</dbReference>
<evidence type="ECO:0000256" key="2">
    <source>
        <dbReference type="ARBA" id="ARBA00022771"/>
    </source>
</evidence>
<keyword evidence="2 8" id="KW-0863">Zinc-finger</keyword>
<evidence type="ECO:0000259" key="11">
    <source>
        <dbReference type="PROSITE" id="PS50884"/>
    </source>
</evidence>
<dbReference type="GO" id="GO:0003700">
    <property type="term" value="F:DNA-binding transcription factor activity"/>
    <property type="evidence" value="ECO:0007669"/>
    <property type="project" value="UniProtKB-UniRule"/>
</dbReference>
<name>A0AAW1HPC3_SAPOF</name>
<keyword evidence="7 8" id="KW-0539">Nucleus</keyword>
<evidence type="ECO:0000256" key="5">
    <source>
        <dbReference type="ARBA" id="ARBA00023125"/>
    </source>
</evidence>
<dbReference type="Pfam" id="PF02701">
    <property type="entry name" value="Zn_ribbon_Dof"/>
    <property type="match status" value="1"/>
</dbReference>
<protein>
    <recommendedName>
        <fullName evidence="9">Dof zinc finger protein</fullName>
    </recommendedName>
</protein>
<evidence type="ECO:0000256" key="4">
    <source>
        <dbReference type="ARBA" id="ARBA00023015"/>
    </source>
</evidence>
<accession>A0AAW1HPC3</accession>
<dbReference type="GO" id="GO:0008270">
    <property type="term" value="F:zinc ion binding"/>
    <property type="evidence" value="ECO:0007669"/>
    <property type="project" value="UniProtKB-KW"/>
</dbReference>
<keyword evidence="13" id="KW-1185">Reference proteome</keyword>
<evidence type="ECO:0000256" key="3">
    <source>
        <dbReference type="ARBA" id="ARBA00022833"/>
    </source>
</evidence>
<keyword evidence="5 8" id="KW-0238">DNA-binding</keyword>
<sequence length="209" mass="21239">MTSSESGATPPQKAAPAAAPLPCPRCHSMDTKFCYYNNYNLSQPRYFCKSCRRYWTRGGALRDVPVGGGSRKSAKRSRTASPSSSATTTATSTTTSSAAVSPAIIPTIPVYSGQFPAGCGGAGGFTSLLSLGGFGLGLGLDEVRYGYGLGSSNWILPETGFVSGNCGGGDDGGPTWHVEGGVGGGGEGGGDYFSTLPELAISTPSNVLK</sequence>
<keyword evidence="3 9" id="KW-0862">Zinc</keyword>
<reference evidence="12" key="1">
    <citation type="submission" date="2024-03" db="EMBL/GenBank/DDBJ databases">
        <title>WGS assembly of Saponaria officinalis var. Norfolk2.</title>
        <authorList>
            <person name="Jenkins J."/>
            <person name="Shu S."/>
            <person name="Grimwood J."/>
            <person name="Barry K."/>
            <person name="Goodstein D."/>
            <person name="Schmutz J."/>
            <person name="Leebens-Mack J."/>
            <person name="Osbourn A."/>
        </authorList>
    </citation>
    <scope>NUCLEOTIDE SEQUENCE [LARGE SCALE GENOMIC DNA]</scope>
    <source>
        <strain evidence="12">JIC</strain>
    </source>
</reference>
<dbReference type="GO" id="GO:0003677">
    <property type="term" value="F:DNA binding"/>
    <property type="evidence" value="ECO:0007669"/>
    <property type="project" value="UniProtKB-UniRule"/>
</dbReference>
<evidence type="ECO:0000256" key="1">
    <source>
        <dbReference type="ARBA" id="ARBA00022723"/>
    </source>
</evidence>
<feature type="region of interest" description="Disordered" evidence="10">
    <location>
        <begin position="65"/>
        <end position="98"/>
    </location>
</feature>
<proteinExistence type="predicted"/>
<comment type="subcellular location">
    <subcellularLocation>
        <location evidence="8 9">Nucleus</location>
    </subcellularLocation>
</comment>
<dbReference type="GO" id="GO:0005634">
    <property type="term" value="C:nucleus"/>
    <property type="evidence" value="ECO:0007669"/>
    <property type="project" value="UniProtKB-SubCell"/>
</dbReference>
<keyword evidence="1 9" id="KW-0479">Metal-binding</keyword>
<feature type="domain" description="Dof-type" evidence="11">
    <location>
        <begin position="21"/>
        <end position="75"/>
    </location>
</feature>
<dbReference type="EMBL" id="JBDFQZ010000011">
    <property type="protein sequence ID" value="KAK9678587.1"/>
    <property type="molecule type" value="Genomic_DNA"/>
</dbReference>
<dbReference type="AlphaFoldDB" id="A0AAW1HPC3"/>
<dbReference type="InterPro" id="IPR003851">
    <property type="entry name" value="Znf_Dof"/>
</dbReference>
<feature type="compositionally biased region" description="Low complexity" evidence="10">
    <location>
        <begin position="79"/>
        <end position="98"/>
    </location>
</feature>
<keyword evidence="6 9" id="KW-0804">Transcription</keyword>
<comment type="function">
    <text evidence="9">Transcription factor that binds specifically to a 5'-AA[AG]G-3' consensus core sequence.</text>
</comment>
<dbReference type="InterPro" id="IPR045174">
    <property type="entry name" value="Dof"/>
</dbReference>
<evidence type="ECO:0000256" key="7">
    <source>
        <dbReference type="ARBA" id="ARBA00023242"/>
    </source>
</evidence>
<evidence type="ECO:0000256" key="9">
    <source>
        <dbReference type="RuleBase" id="RU369094"/>
    </source>
</evidence>
<keyword evidence="4 9" id="KW-0805">Transcription regulation</keyword>
<evidence type="ECO:0000313" key="12">
    <source>
        <dbReference type="EMBL" id="KAK9678587.1"/>
    </source>
</evidence>